<keyword evidence="3 5" id="KW-1133">Transmembrane helix</keyword>
<dbReference type="InterPro" id="IPR002810">
    <property type="entry name" value="NfeD-like_C"/>
</dbReference>
<dbReference type="InterPro" id="IPR029045">
    <property type="entry name" value="ClpP/crotonase-like_dom_sf"/>
</dbReference>
<evidence type="ECO:0000256" key="6">
    <source>
        <dbReference type="SAM" id="SignalP"/>
    </source>
</evidence>
<evidence type="ECO:0000256" key="5">
    <source>
        <dbReference type="SAM" id="Phobius"/>
    </source>
</evidence>
<dbReference type="Pfam" id="PF24961">
    <property type="entry name" value="NfeD_membrane"/>
    <property type="match status" value="1"/>
</dbReference>
<evidence type="ECO:0000256" key="2">
    <source>
        <dbReference type="ARBA" id="ARBA00022692"/>
    </source>
</evidence>
<evidence type="ECO:0000256" key="1">
    <source>
        <dbReference type="ARBA" id="ARBA00004141"/>
    </source>
</evidence>
<proteinExistence type="predicted"/>
<feature type="chain" id="PRO_5015441454" description="NfeD-like C-terminal domain-containing protein" evidence="6">
    <location>
        <begin position="32"/>
        <end position="716"/>
    </location>
</feature>
<feature type="transmembrane region" description="Helical" evidence="5">
    <location>
        <begin position="572"/>
        <end position="593"/>
    </location>
</feature>
<evidence type="ECO:0000256" key="3">
    <source>
        <dbReference type="ARBA" id="ARBA00022989"/>
    </source>
</evidence>
<feature type="domain" description="NfeD integral membrane" evidence="8">
    <location>
        <begin position="499"/>
        <end position="619"/>
    </location>
</feature>
<dbReference type="InterPro" id="IPR056739">
    <property type="entry name" value="NfeD_membrane"/>
</dbReference>
<comment type="caution">
    <text evidence="9">The sequence shown here is derived from an EMBL/GenBank/DDBJ whole genome shotgun (WGS) entry which is preliminary data.</text>
</comment>
<evidence type="ECO:0008006" key="11">
    <source>
        <dbReference type="Google" id="ProtNLM"/>
    </source>
</evidence>
<sequence>MQLRVPLACSRLPSILLAMVAAVGFASLLHAQDDDPRQAARVRISLPIAGSSDVAIQQSIERALQALPDAEPRPVLILELRPGRGGSADDSQFERCLALARFLTSTEMSRVRTVAYLPESVTGHAVLLPLACEQIIMAPDAQLGDAGIKEKSISETMRKAYEEIAGYRNSLPPAIALGMLDRQAQVYRVNDRQFVDGAEYEELKKAGEVGKSEKIVSAGEFAIFTGRDLRLKYQLISHLADSQQQLAQQLEVPDVDLQLDYSLERDWKATQVKLTGGITNNHVQQLMRMVQSEVANKVNLVLIEIDSPGGDPVAVESLMNFLMRLPAEVRTVALVKNSAASNAAIIPFACDEIVVSTDAILGGDGAYHYSEQGTTDVRNFLIQVGEKKQRRWSAWAAMVDPKLEVANYRHKQSGLTALFCEEELQEQIAPELWEQTAVVTTPGQPLELTGGQAFDLRLADAIAADATDVARRYGVTGEISTPVRTWAHQLIDALAHPGLAWFFLFVGICALIMEMQAPGIGIFGFMSAICFGFYFWSQFLSGTAGWLEVMLFVGGVAFVAVEIFVLPGFGIFGLGGGAMILASIVLASQTFIWPQTDYQMEQVPYSLANIFVVMAAMAASLMFARHIVPHVPYLRDTLLQPLDEESAEEQHRREMIVDLSHLVGQTGIAQSQLVPGGKAKFGRELVNVTCETGFAPRGAEIVAVSARGNYLLVRPK</sequence>
<feature type="transmembrane region" description="Helical" evidence="5">
    <location>
        <begin position="543"/>
        <end position="565"/>
    </location>
</feature>
<protein>
    <recommendedName>
        <fullName evidence="11">NfeD-like C-terminal domain-containing protein</fullName>
    </recommendedName>
</protein>
<evidence type="ECO:0000259" key="8">
    <source>
        <dbReference type="Pfam" id="PF24961"/>
    </source>
</evidence>
<dbReference type="OrthoDB" id="284354at2"/>
<feature type="transmembrane region" description="Helical" evidence="5">
    <location>
        <begin position="494"/>
        <end position="513"/>
    </location>
</feature>
<accession>A0A2S8GI02</accession>
<dbReference type="SUPFAM" id="SSF52096">
    <property type="entry name" value="ClpP/crotonase"/>
    <property type="match status" value="1"/>
</dbReference>
<dbReference type="GO" id="GO:0005886">
    <property type="term" value="C:plasma membrane"/>
    <property type="evidence" value="ECO:0007669"/>
    <property type="project" value="TreeGrafter"/>
</dbReference>
<gene>
    <name evidence="9" type="ORF">C5Y93_21320</name>
</gene>
<dbReference type="AlphaFoldDB" id="A0A2S8GI02"/>
<dbReference type="Gene3D" id="2.40.50.140">
    <property type="entry name" value="Nucleic acid-binding proteins"/>
    <property type="match status" value="1"/>
</dbReference>
<evidence type="ECO:0000313" key="9">
    <source>
        <dbReference type="EMBL" id="PQO44079.1"/>
    </source>
</evidence>
<dbReference type="InterPro" id="IPR012340">
    <property type="entry name" value="NA-bd_OB-fold"/>
</dbReference>
<feature type="transmembrane region" description="Helical" evidence="5">
    <location>
        <begin position="520"/>
        <end position="537"/>
    </location>
</feature>
<dbReference type="Pfam" id="PF01957">
    <property type="entry name" value="NfeD"/>
    <property type="match status" value="1"/>
</dbReference>
<dbReference type="Proteomes" id="UP000237819">
    <property type="component" value="Unassembled WGS sequence"/>
</dbReference>
<dbReference type="RefSeq" id="WP_105337478.1">
    <property type="nucleotide sequence ID" value="NZ_PUHZ01000021.1"/>
</dbReference>
<feature type="signal peptide" evidence="6">
    <location>
        <begin position="1"/>
        <end position="31"/>
    </location>
</feature>
<evidence type="ECO:0000313" key="10">
    <source>
        <dbReference type="Proteomes" id="UP000237819"/>
    </source>
</evidence>
<comment type="subcellular location">
    <subcellularLocation>
        <location evidence="1">Membrane</location>
        <topology evidence="1">Multi-pass membrane protein</topology>
    </subcellularLocation>
</comment>
<dbReference type="InterPro" id="IPR052165">
    <property type="entry name" value="Membrane_assoc_protease"/>
</dbReference>
<name>A0A2S8GI02_9BACT</name>
<organism evidence="9 10">
    <name type="scientific">Blastopirellula marina</name>
    <dbReference type="NCBI Taxonomy" id="124"/>
    <lineage>
        <taxon>Bacteria</taxon>
        <taxon>Pseudomonadati</taxon>
        <taxon>Planctomycetota</taxon>
        <taxon>Planctomycetia</taxon>
        <taxon>Pirellulales</taxon>
        <taxon>Pirellulaceae</taxon>
        <taxon>Blastopirellula</taxon>
    </lineage>
</organism>
<feature type="transmembrane region" description="Helical" evidence="5">
    <location>
        <begin position="605"/>
        <end position="624"/>
    </location>
</feature>
<feature type="domain" description="NfeD-like C-terminal" evidence="7">
    <location>
        <begin position="662"/>
        <end position="715"/>
    </location>
</feature>
<dbReference type="Gene3D" id="3.90.226.10">
    <property type="entry name" value="2-enoyl-CoA Hydratase, Chain A, domain 1"/>
    <property type="match status" value="2"/>
</dbReference>
<reference evidence="9 10" key="1">
    <citation type="submission" date="2018-02" db="EMBL/GenBank/DDBJ databases">
        <title>Comparative genomes isolates from brazilian mangrove.</title>
        <authorList>
            <person name="Araujo J.E."/>
            <person name="Taketani R.G."/>
            <person name="Silva M.C.P."/>
            <person name="Loureco M.V."/>
            <person name="Andreote F.D."/>
        </authorList>
    </citation>
    <scope>NUCLEOTIDE SEQUENCE [LARGE SCALE GENOMIC DNA]</scope>
    <source>
        <strain evidence="9 10">Nap-Phe MGV</strain>
    </source>
</reference>
<dbReference type="PANTHER" id="PTHR33507:SF3">
    <property type="entry name" value="INNER MEMBRANE PROTEIN YBBJ"/>
    <property type="match status" value="1"/>
</dbReference>
<evidence type="ECO:0000256" key="4">
    <source>
        <dbReference type="ARBA" id="ARBA00023136"/>
    </source>
</evidence>
<dbReference type="EMBL" id="PUHZ01000021">
    <property type="protein sequence ID" value="PQO44079.1"/>
    <property type="molecule type" value="Genomic_DNA"/>
</dbReference>
<keyword evidence="6" id="KW-0732">Signal</keyword>
<keyword evidence="2 5" id="KW-0812">Transmembrane</keyword>
<dbReference type="PANTHER" id="PTHR33507">
    <property type="entry name" value="INNER MEMBRANE PROTEIN YBBJ"/>
    <property type="match status" value="1"/>
</dbReference>
<keyword evidence="4 5" id="KW-0472">Membrane</keyword>
<evidence type="ECO:0000259" key="7">
    <source>
        <dbReference type="Pfam" id="PF01957"/>
    </source>
</evidence>